<organism evidence="1 2">
    <name type="scientific">Porites lobata</name>
    <dbReference type="NCBI Taxonomy" id="104759"/>
    <lineage>
        <taxon>Eukaryota</taxon>
        <taxon>Metazoa</taxon>
        <taxon>Cnidaria</taxon>
        <taxon>Anthozoa</taxon>
        <taxon>Hexacorallia</taxon>
        <taxon>Scleractinia</taxon>
        <taxon>Fungiina</taxon>
        <taxon>Poritidae</taxon>
        <taxon>Porites</taxon>
    </lineage>
</organism>
<comment type="caution">
    <text evidence="1">The sequence shown here is derived from an EMBL/GenBank/DDBJ whole genome shotgun (WGS) entry which is preliminary data.</text>
</comment>
<name>A0ABN8SIA0_9CNID</name>
<evidence type="ECO:0000313" key="1">
    <source>
        <dbReference type="EMBL" id="CAH3189619.1"/>
    </source>
</evidence>
<accession>A0ABN8SIA0</accession>
<reference evidence="1 2" key="1">
    <citation type="submission" date="2022-05" db="EMBL/GenBank/DDBJ databases">
        <authorList>
            <consortium name="Genoscope - CEA"/>
            <person name="William W."/>
        </authorList>
    </citation>
    <scope>NUCLEOTIDE SEQUENCE [LARGE SCALE GENOMIC DNA]</scope>
</reference>
<dbReference type="Gene3D" id="3.40.50.2000">
    <property type="entry name" value="Glycogen Phosphorylase B"/>
    <property type="match status" value="1"/>
</dbReference>
<proteinExistence type="predicted"/>
<dbReference type="SUPFAM" id="SSF53756">
    <property type="entry name" value="UDP-Glycosyltransferase/glycogen phosphorylase"/>
    <property type="match status" value="1"/>
</dbReference>
<protein>
    <submittedName>
        <fullName evidence="1">Uncharacterized protein</fullName>
    </submittedName>
</protein>
<dbReference type="Pfam" id="PF20706">
    <property type="entry name" value="GT4-conflict"/>
    <property type="match status" value="1"/>
</dbReference>
<keyword evidence="2" id="KW-1185">Reference proteome</keyword>
<evidence type="ECO:0000313" key="2">
    <source>
        <dbReference type="Proteomes" id="UP001159405"/>
    </source>
</evidence>
<dbReference type="EMBL" id="CALNXK010000743">
    <property type="protein sequence ID" value="CAH3189619.1"/>
    <property type="molecule type" value="Genomic_DNA"/>
</dbReference>
<gene>
    <name evidence="1" type="ORF">PLOB_00044263</name>
</gene>
<sequence length="227" mass="25277">MSSRSRVCEKLSVLLLASEWGSSQGGLSTMNRSLAIYLAKQPNVAVSFLVPSCSEEDKRMSRNHKVMIFEAQQRPGFDPIDCLTFPRKDIKIDVVIGHGVKLGKQAQVIRESHNCKWVQVVHTAPEELAMFKTYSGAISRGEAKYSTEVKLCEMADVVVAVGPKLFEVYSAYLSSSQKFVFNLTPGIFTELCHLKRSSLDGNKFRILVFGRGDSEDFELKGFDIAAE</sequence>
<dbReference type="Proteomes" id="UP001159405">
    <property type="component" value="Unassembled WGS sequence"/>
</dbReference>